<organism evidence="1 2">
    <name type="scientific">Zhouia amylolytica</name>
    <dbReference type="NCBI Taxonomy" id="376730"/>
    <lineage>
        <taxon>Bacteria</taxon>
        <taxon>Pseudomonadati</taxon>
        <taxon>Bacteroidota</taxon>
        <taxon>Flavobacteriia</taxon>
        <taxon>Flavobacteriales</taxon>
        <taxon>Flavobacteriaceae</taxon>
        <taxon>Zhouia</taxon>
    </lineage>
</organism>
<evidence type="ECO:0008006" key="3">
    <source>
        <dbReference type="Google" id="ProtNLM"/>
    </source>
</evidence>
<gene>
    <name evidence="1" type="ORF">SAMN04487906_0682</name>
</gene>
<dbReference type="AlphaFoldDB" id="A0A1I6QJD7"/>
<dbReference type="InterPro" id="IPR032580">
    <property type="entry name" value="SatD"/>
</dbReference>
<dbReference type="Pfam" id="PF16264">
    <property type="entry name" value="SatD"/>
    <property type="match status" value="1"/>
</dbReference>
<dbReference type="EMBL" id="FPAG01000002">
    <property type="protein sequence ID" value="SFS52408.1"/>
    <property type="molecule type" value="Genomic_DNA"/>
</dbReference>
<dbReference type="OrthoDB" id="7064118at2"/>
<sequence>MTSVITGDIINSRQSEDPKVWLEVLKKSLTKITENDRYWEIFRGDSFQVEIQDFYNAFKIAVLLKAAIRSIKGLDVRLAIGVGEKTGEARTISEATGDAFIYSGERFERLKRDKVNLAIKTKNNQIDTELNLYFKLLLLTMDTWTANSAEIVKITLENPFLSQKEIGNIIGIKQNTVSERQKRANLDEIIDVDKMYRQKIDQLQHPK</sequence>
<protein>
    <recommendedName>
        <fullName evidence="3">SatD family (SatD)</fullName>
    </recommendedName>
</protein>
<evidence type="ECO:0000313" key="2">
    <source>
        <dbReference type="Proteomes" id="UP000183209"/>
    </source>
</evidence>
<evidence type="ECO:0000313" key="1">
    <source>
        <dbReference type="EMBL" id="SFS52408.1"/>
    </source>
</evidence>
<dbReference type="Proteomes" id="UP000183209">
    <property type="component" value="Unassembled WGS sequence"/>
</dbReference>
<proteinExistence type="predicted"/>
<reference evidence="1 2" key="1">
    <citation type="submission" date="2016-10" db="EMBL/GenBank/DDBJ databases">
        <authorList>
            <person name="de Groot N.N."/>
        </authorList>
    </citation>
    <scope>NUCLEOTIDE SEQUENCE [LARGE SCALE GENOMIC DNA]</scope>
    <source>
        <strain evidence="1 2">CGMCC 1.6114</strain>
    </source>
</reference>
<accession>A0A1I6QJD7</accession>
<dbReference type="RefSeq" id="WP_074976911.1">
    <property type="nucleotide sequence ID" value="NZ_FPAG01000002.1"/>
</dbReference>
<name>A0A1I6QJD7_9FLAO</name>